<comment type="similarity">
    <text evidence="3 5">Belongs to the TRAFAC class myosin-kinesin ATPase superfamily. Kinesin family.</text>
</comment>
<dbReference type="InterPro" id="IPR019821">
    <property type="entry name" value="Kinesin_motor_CS"/>
</dbReference>
<protein>
    <recommendedName>
        <fullName evidence="5">Kinesin-like protein</fullName>
    </recommendedName>
</protein>
<keyword evidence="2 3" id="KW-0067">ATP-binding</keyword>
<evidence type="ECO:0000313" key="9">
    <source>
        <dbReference type="Proteomes" id="UP001201163"/>
    </source>
</evidence>
<dbReference type="Proteomes" id="UP001201163">
    <property type="component" value="Unassembled WGS sequence"/>
</dbReference>
<keyword evidence="1 3" id="KW-0547">Nucleotide-binding</keyword>
<keyword evidence="5" id="KW-0493">Microtubule</keyword>
<proteinExistence type="inferred from homology"/>
<organism evidence="8 9">
    <name type="scientific">Lactarius akahatsu</name>
    <dbReference type="NCBI Taxonomy" id="416441"/>
    <lineage>
        <taxon>Eukaryota</taxon>
        <taxon>Fungi</taxon>
        <taxon>Dikarya</taxon>
        <taxon>Basidiomycota</taxon>
        <taxon>Agaricomycotina</taxon>
        <taxon>Agaricomycetes</taxon>
        <taxon>Russulales</taxon>
        <taxon>Russulaceae</taxon>
        <taxon>Lactarius</taxon>
    </lineage>
</organism>
<keyword evidence="8" id="KW-0378">Hydrolase</keyword>
<dbReference type="GO" id="GO:0005874">
    <property type="term" value="C:microtubule"/>
    <property type="evidence" value="ECO:0007669"/>
    <property type="project" value="UniProtKB-KW"/>
</dbReference>
<keyword evidence="4" id="KW-0802">TPR repeat</keyword>
<feature type="region of interest" description="Disordered" evidence="6">
    <location>
        <begin position="464"/>
        <end position="484"/>
    </location>
</feature>
<dbReference type="GO" id="GO:0051231">
    <property type="term" value="P:spindle elongation"/>
    <property type="evidence" value="ECO:0007669"/>
    <property type="project" value="TreeGrafter"/>
</dbReference>
<dbReference type="PANTHER" id="PTHR47969:SF9">
    <property type="entry name" value="KINESIN-LIKE PROTEIN"/>
    <property type="match status" value="1"/>
</dbReference>
<dbReference type="GO" id="GO:0003777">
    <property type="term" value="F:microtubule motor activity"/>
    <property type="evidence" value="ECO:0007669"/>
    <property type="project" value="InterPro"/>
</dbReference>
<evidence type="ECO:0000259" key="7">
    <source>
        <dbReference type="PROSITE" id="PS50067"/>
    </source>
</evidence>
<name>A0AAD4LQH7_9AGAM</name>
<dbReference type="InterPro" id="IPR036961">
    <property type="entry name" value="Kinesin_motor_dom_sf"/>
</dbReference>
<gene>
    <name evidence="8" type="ORF">EDB92DRAFT_1793732</name>
</gene>
<dbReference type="GO" id="GO:0005524">
    <property type="term" value="F:ATP binding"/>
    <property type="evidence" value="ECO:0007669"/>
    <property type="project" value="UniProtKB-UniRule"/>
</dbReference>
<sequence length="699" mass="77078">MANVQTVKIVARLRPPIPGELSDQGIRIVTTDDENDFPAICVNNPRDQSQVFKFPFSSCYGHDSRQEDIFKADVRPLIEIVYSGATATIFAYGVTSSGKTHTMQGTRSQPGVIPRAVEALFEYRQTCKDDASLSVSYMEIYRDEVYDLLVDRETAPKLPVRENDAGQVFVANLSSVPIQDVSDFNKLYTIANKQRSVGSTLLNRASSRSHAILTLEVKLTRQDKILTGKMNLVDLAGSENNKLTGNDTSRLQESAAINKSLSVLGQVVHALNTGASRIPYRNSKLTRILQDALGGSSVGLLICNLAPGLKFRQDTLNTLNFAVRTRNVENKPVINEHEAQPAPKLHFSATRPAPPKLAPLTTAPIAGPSEAPSIVPRSVPSRVTGAAGPSRVPRKSAAFHMAEAAPYPNTGKRRESGIGFVRERYNLNKGLTDQDIDDKISKAVEAEVERRLKEKLDEIERQRVAEEERARKEAEIADSTKDQSLEIGQRSLPPGLLTPLLKRHQDLDNELRQRLQELEKKYDHGRRDGDAVHKLSPMSRKKTGRAYVALARSHSEKGDLQIALDLYRKAESYVPDNIKLKERIREIEWAVSHGTVFQPSPKRTRTRKRARRTTQARVVKFALSTVPEKSTSNAESDEEVVISLLGDESTVDLPERGKGVARAKFGVELTNSPTKLGTAEATRPGRECGDASCTTAGSA</sequence>
<dbReference type="PRINTS" id="PR00380">
    <property type="entry name" value="KINESINHEAVY"/>
</dbReference>
<dbReference type="Pfam" id="PF00225">
    <property type="entry name" value="Kinesin"/>
    <property type="match status" value="1"/>
</dbReference>
<dbReference type="EMBL" id="JAKELL010000008">
    <property type="protein sequence ID" value="KAH8996709.1"/>
    <property type="molecule type" value="Genomic_DNA"/>
</dbReference>
<keyword evidence="9" id="KW-1185">Reference proteome</keyword>
<dbReference type="InterPro" id="IPR019734">
    <property type="entry name" value="TPR_rpt"/>
</dbReference>
<dbReference type="SMART" id="SM00129">
    <property type="entry name" value="KISc"/>
    <property type="match status" value="1"/>
</dbReference>
<evidence type="ECO:0000256" key="3">
    <source>
        <dbReference type="PROSITE-ProRule" id="PRU00283"/>
    </source>
</evidence>
<dbReference type="InterPro" id="IPR027640">
    <property type="entry name" value="Kinesin-like_fam"/>
</dbReference>
<dbReference type="GO" id="GO:0007018">
    <property type="term" value="P:microtubule-based movement"/>
    <property type="evidence" value="ECO:0007669"/>
    <property type="project" value="InterPro"/>
</dbReference>
<dbReference type="PROSITE" id="PS00411">
    <property type="entry name" value="KINESIN_MOTOR_1"/>
    <property type="match status" value="1"/>
</dbReference>
<dbReference type="InterPro" id="IPR027417">
    <property type="entry name" value="P-loop_NTPase"/>
</dbReference>
<dbReference type="PANTHER" id="PTHR47969">
    <property type="entry name" value="CHROMOSOME-ASSOCIATED KINESIN KIF4A-RELATED"/>
    <property type="match status" value="1"/>
</dbReference>
<keyword evidence="3 5" id="KW-0505">Motor protein</keyword>
<evidence type="ECO:0000313" key="8">
    <source>
        <dbReference type="EMBL" id="KAH8996709.1"/>
    </source>
</evidence>
<dbReference type="GO" id="GO:0007052">
    <property type="term" value="P:mitotic spindle organization"/>
    <property type="evidence" value="ECO:0007669"/>
    <property type="project" value="TreeGrafter"/>
</dbReference>
<feature type="binding site" evidence="3">
    <location>
        <begin position="93"/>
        <end position="100"/>
    </location>
    <ligand>
        <name>ATP</name>
        <dbReference type="ChEBI" id="CHEBI:30616"/>
    </ligand>
</feature>
<feature type="repeat" description="TPR" evidence="4">
    <location>
        <begin position="544"/>
        <end position="577"/>
    </location>
</feature>
<dbReference type="GO" id="GO:0016787">
    <property type="term" value="F:hydrolase activity"/>
    <property type="evidence" value="ECO:0007669"/>
    <property type="project" value="UniProtKB-KW"/>
</dbReference>
<dbReference type="GO" id="GO:0008017">
    <property type="term" value="F:microtubule binding"/>
    <property type="evidence" value="ECO:0007669"/>
    <property type="project" value="InterPro"/>
</dbReference>
<feature type="domain" description="Kinesin motor" evidence="7">
    <location>
        <begin position="6"/>
        <end position="328"/>
    </location>
</feature>
<accession>A0AAD4LQH7</accession>
<evidence type="ECO:0000256" key="6">
    <source>
        <dbReference type="SAM" id="MobiDB-lite"/>
    </source>
</evidence>
<evidence type="ECO:0000256" key="2">
    <source>
        <dbReference type="ARBA" id="ARBA00022840"/>
    </source>
</evidence>
<dbReference type="SUPFAM" id="SSF52540">
    <property type="entry name" value="P-loop containing nucleoside triphosphate hydrolases"/>
    <property type="match status" value="1"/>
</dbReference>
<dbReference type="AlphaFoldDB" id="A0AAD4LQH7"/>
<feature type="region of interest" description="Disordered" evidence="6">
    <location>
        <begin position="675"/>
        <end position="699"/>
    </location>
</feature>
<reference evidence="8" key="1">
    <citation type="submission" date="2022-01" db="EMBL/GenBank/DDBJ databases">
        <title>Comparative genomics reveals a dynamic genome evolution in the ectomycorrhizal milk-cap (Lactarius) mushrooms.</title>
        <authorList>
            <consortium name="DOE Joint Genome Institute"/>
            <person name="Lebreton A."/>
            <person name="Tang N."/>
            <person name="Kuo A."/>
            <person name="LaButti K."/>
            <person name="Drula E."/>
            <person name="Barry K."/>
            <person name="Clum A."/>
            <person name="Lipzen A."/>
            <person name="Mousain D."/>
            <person name="Ng V."/>
            <person name="Wang R."/>
            <person name="Wang X."/>
            <person name="Dai Y."/>
            <person name="Henrissat B."/>
            <person name="Grigoriev I.V."/>
            <person name="Guerin-Laguette A."/>
            <person name="Yu F."/>
            <person name="Martin F.M."/>
        </authorList>
    </citation>
    <scope>NUCLEOTIDE SEQUENCE</scope>
    <source>
        <strain evidence="8">QP</strain>
    </source>
</reference>
<dbReference type="PROSITE" id="PS50005">
    <property type="entry name" value="TPR"/>
    <property type="match status" value="1"/>
</dbReference>
<evidence type="ECO:0000256" key="4">
    <source>
        <dbReference type="PROSITE-ProRule" id="PRU00339"/>
    </source>
</evidence>
<feature type="region of interest" description="Disordered" evidence="6">
    <location>
        <begin position="369"/>
        <end position="395"/>
    </location>
</feature>
<comment type="caution">
    <text evidence="8">The sequence shown here is derived from an EMBL/GenBank/DDBJ whole genome shotgun (WGS) entry which is preliminary data.</text>
</comment>
<dbReference type="PROSITE" id="PS50067">
    <property type="entry name" value="KINESIN_MOTOR_2"/>
    <property type="match status" value="1"/>
</dbReference>
<dbReference type="CDD" id="cd00106">
    <property type="entry name" value="KISc"/>
    <property type="match status" value="1"/>
</dbReference>
<evidence type="ECO:0000256" key="5">
    <source>
        <dbReference type="RuleBase" id="RU000394"/>
    </source>
</evidence>
<dbReference type="InterPro" id="IPR001752">
    <property type="entry name" value="Kinesin_motor_dom"/>
</dbReference>
<evidence type="ECO:0000256" key="1">
    <source>
        <dbReference type="ARBA" id="ARBA00022741"/>
    </source>
</evidence>
<dbReference type="GO" id="GO:0005875">
    <property type="term" value="C:microtubule associated complex"/>
    <property type="evidence" value="ECO:0007669"/>
    <property type="project" value="TreeGrafter"/>
</dbReference>
<dbReference type="Gene3D" id="3.40.850.10">
    <property type="entry name" value="Kinesin motor domain"/>
    <property type="match status" value="1"/>
</dbReference>